<keyword evidence="2 4" id="KW-0808">Transferase</keyword>
<dbReference type="AlphaFoldDB" id="A0A699JPR9"/>
<evidence type="ECO:0000256" key="1">
    <source>
        <dbReference type="ARBA" id="ARBA00009861"/>
    </source>
</evidence>
<keyword evidence="3" id="KW-0012">Acyltransferase</keyword>
<evidence type="ECO:0000256" key="2">
    <source>
        <dbReference type="ARBA" id="ARBA00022679"/>
    </source>
</evidence>
<sequence>MEIVVRASTMVVPAEDTPRTKVWSSNVDLAAPNSHTMGVHFYRLNGTANFFDTKVMKDALSKVLVAFCPLAGRLKEDRHDRAEIDCQGQGVLFVEAESNVNMDYFGDFAPTLELQKLFPKVDNSLEIESNPIVVVQVTFFKCGGVSLGLGIHHSVADGASMLYCLNT</sequence>
<proteinExistence type="inferred from homology"/>
<dbReference type="InterPro" id="IPR050317">
    <property type="entry name" value="Plant_Fungal_Acyltransferase"/>
</dbReference>
<gene>
    <name evidence="4" type="ORF">Tci_618491</name>
</gene>
<name>A0A699JPR9_TANCI</name>
<dbReference type="PANTHER" id="PTHR31642:SF11">
    <property type="entry name" value="SHIKIMATE O-HYDROXYCINNAMOYLTRANSFERASE"/>
    <property type="match status" value="1"/>
</dbReference>
<evidence type="ECO:0000256" key="3">
    <source>
        <dbReference type="ARBA" id="ARBA00023315"/>
    </source>
</evidence>
<feature type="non-terminal residue" evidence="4">
    <location>
        <position position="167"/>
    </location>
</feature>
<dbReference type="PANTHER" id="PTHR31642">
    <property type="entry name" value="TRICHOTHECENE 3-O-ACETYLTRANSFERASE"/>
    <property type="match status" value="1"/>
</dbReference>
<dbReference type="Pfam" id="PF02458">
    <property type="entry name" value="Transferase"/>
    <property type="match status" value="1"/>
</dbReference>
<dbReference type="InterPro" id="IPR023213">
    <property type="entry name" value="CAT-like_dom_sf"/>
</dbReference>
<protein>
    <submittedName>
        <fullName evidence="4">Shikimate O-hydroxycinnamoyltransferase-like</fullName>
    </submittedName>
</protein>
<evidence type="ECO:0000313" key="4">
    <source>
        <dbReference type="EMBL" id="GFA46519.1"/>
    </source>
</evidence>
<dbReference type="GO" id="GO:0016747">
    <property type="term" value="F:acyltransferase activity, transferring groups other than amino-acyl groups"/>
    <property type="evidence" value="ECO:0007669"/>
    <property type="project" value="TreeGrafter"/>
</dbReference>
<dbReference type="Gene3D" id="3.30.559.10">
    <property type="entry name" value="Chloramphenicol acetyltransferase-like domain"/>
    <property type="match status" value="1"/>
</dbReference>
<dbReference type="EMBL" id="BKCJ010428814">
    <property type="protein sequence ID" value="GFA46519.1"/>
    <property type="molecule type" value="Genomic_DNA"/>
</dbReference>
<accession>A0A699JPR9</accession>
<organism evidence="4">
    <name type="scientific">Tanacetum cinerariifolium</name>
    <name type="common">Dalmatian daisy</name>
    <name type="synonym">Chrysanthemum cinerariifolium</name>
    <dbReference type="NCBI Taxonomy" id="118510"/>
    <lineage>
        <taxon>Eukaryota</taxon>
        <taxon>Viridiplantae</taxon>
        <taxon>Streptophyta</taxon>
        <taxon>Embryophyta</taxon>
        <taxon>Tracheophyta</taxon>
        <taxon>Spermatophyta</taxon>
        <taxon>Magnoliopsida</taxon>
        <taxon>eudicotyledons</taxon>
        <taxon>Gunneridae</taxon>
        <taxon>Pentapetalae</taxon>
        <taxon>asterids</taxon>
        <taxon>campanulids</taxon>
        <taxon>Asterales</taxon>
        <taxon>Asteraceae</taxon>
        <taxon>Asteroideae</taxon>
        <taxon>Anthemideae</taxon>
        <taxon>Anthemidinae</taxon>
        <taxon>Tanacetum</taxon>
    </lineage>
</organism>
<reference evidence="4" key="1">
    <citation type="journal article" date="2019" name="Sci. Rep.">
        <title>Draft genome of Tanacetum cinerariifolium, the natural source of mosquito coil.</title>
        <authorList>
            <person name="Yamashiro T."/>
            <person name="Shiraishi A."/>
            <person name="Satake H."/>
            <person name="Nakayama K."/>
        </authorList>
    </citation>
    <scope>NUCLEOTIDE SEQUENCE</scope>
</reference>
<comment type="similarity">
    <text evidence="1">Belongs to the plant acyltransferase family.</text>
</comment>
<comment type="caution">
    <text evidence="4">The sequence shown here is derived from an EMBL/GenBank/DDBJ whole genome shotgun (WGS) entry which is preliminary data.</text>
</comment>